<keyword evidence="6 9" id="KW-1133">Transmembrane helix</keyword>
<comment type="subunit">
    <text evidence="9">The system is composed of three essential subunits: KdpA, KdpB and KdpC.</text>
</comment>
<reference evidence="10 11" key="1">
    <citation type="journal article" date="2018" name="Syst. Appl. Microbiol.">
        <title>Pseudomonas gallaeciensis sp. nov., isolated from crude-oil-contaminated intertidal sand samples after the Prestige oil spill.</title>
        <authorList>
            <person name="Mulet M."/>
            <person name="Sanchez D."/>
            <person name="Rodriguez A.C."/>
            <person name="Nogales B."/>
            <person name="Bosch R."/>
            <person name="Busquets A."/>
            <person name="Gomila M."/>
            <person name="Lalucat J."/>
            <person name="Garcia-Valdes E."/>
        </authorList>
    </citation>
    <scope>NUCLEOTIDE SEQUENCE [LARGE SCALE GENOMIC DNA]</scope>
    <source>
        <strain evidence="10 11">V113</strain>
    </source>
</reference>
<feature type="transmembrane region" description="Helical" evidence="9">
    <location>
        <begin position="174"/>
        <end position="197"/>
    </location>
</feature>
<organism evidence="10 11">
    <name type="scientific">Pseudomonas abyssi</name>
    <dbReference type="NCBI Taxonomy" id="170540"/>
    <lineage>
        <taxon>Bacteria</taxon>
        <taxon>Pseudomonadati</taxon>
        <taxon>Pseudomonadota</taxon>
        <taxon>Gammaproteobacteria</taxon>
        <taxon>Pseudomonadales</taxon>
        <taxon>Pseudomonadaceae</taxon>
        <taxon>Pseudomonas</taxon>
    </lineage>
</organism>
<comment type="caution">
    <text evidence="9">Lacks conserved residue(s) required for the propagation of feature annotation.</text>
</comment>
<dbReference type="RefSeq" id="WP_118131445.1">
    <property type="nucleotide sequence ID" value="NZ_LMAZ01000005.1"/>
</dbReference>
<evidence type="ECO:0000256" key="6">
    <source>
        <dbReference type="ARBA" id="ARBA00022989"/>
    </source>
</evidence>
<dbReference type="NCBIfam" id="TIGR00680">
    <property type="entry name" value="kdpA"/>
    <property type="match status" value="1"/>
</dbReference>
<dbReference type="GO" id="GO:0008556">
    <property type="term" value="F:P-type potassium transmembrane transporter activity"/>
    <property type="evidence" value="ECO:0007669"/>
    <property type="project" value="InterPro"/>
</dbReference>
<keyword evidence="8 9" id="KW-0472">Membrane</keyword>
<comment type="subcellular location">
    <subcellularLocation>
        <location evidence="9">Cell membrane</location>
        <topology evidence="9">Multi-pass membrane protein</topology>
    </subcellularLocation>
</comment>
<evidence type="ECO:0000313" key="11">
    <source>
        <dbReference type="Proteomes" id="UP000265411"/>
    </source>
</evidence>
<proteinExistence type="inferred from homology"/>
<evidence type="ECO:0000256" key="3">
    <source>
        <dbReference type="ARBA" id="ARBA00022538"/>
    </source>
</evidence>
<dbReference type="PANTHER" id="PTHR30607">
    <property type="entry name" value="POTASSIUM-TRANSPORTING ATPASE A CHAIN"/>
    <property type="match status" value="1"/>
</dbReference>
<dbReference type="OrthoDB" id="9763796at2"/>
<dbReference type="GO" id="GO:0030955">
    <property type="term" value="F:potassium ion binding"/>
    <property type="evidence" value="ECO:0007669"/>
    <property type="project" value="UniProtKB-UniRule"/>
</dbReference>
<accession>A0A395R0J4</accession>
<feature type="transmembrane region" description="Helical" evidence="9">
    <location>
        <begin position="489"/>
        <end position="517"/>
    </location>
</feature>
<feature type="transmembrane region" description="Helical" evidence="9">
    <location>
        <begin position="61"/>
        <end position="81"/>
    </location>
</feature>
<feature type="transmembrane region" description="Helical" evidence="9">
    <location>
        <begin position="130"/>
        <end position="153"/>
    </location>
</feature>
<protein>
    <recommendedName>
        <fullName evidence="9">Potassium-transporting ATPase potassium-binding subunit</fullName>
    </recommendedName>
    <alternativeName>
        <fullName evidence="9">ATP phosphohydrolase [potassium-transporting] A chain</fullName>
    </alternativeName>
    <alternativeName>
        <fullName evidence="9">Potassium-binding and translocating subunit A</fullName>
    </alternativeName>
    <alternativeName>
        <fullName evidence="9">Potassium-translocating ATPase A chain</fullName>
    </alternativeName>
</protein>
<evidence type="ECO:0000256" key="7">
    <source>
        <dbReference type="ARBA" id="ARBA00023065"/>
    </source>
</evidence>
<evidence type="ECO:0000313" key="10">
    <source>
        <dbReference type="EMBL" id="RGP53655.1"/>
    </source>
</evidence>
<dbReference type="HAMAP" id="MF_00275">
    <property type="entry name" value="KdpA"/>
    <property type="match status" value="1"/>
</dbReference>
<keyword evidence="2 9" id="KW-1003">Cell membrane</keyword>
<keyword evidence="1 9" id="KW-0813">Transport</keyword>
<keyword evidence="5 9" id="KW-0630">Potassium</keyword>
<dbReference type="Pfam" id="PF03814">
    <property type="entry name" value="KdpA"/>
    <property type="match status" value="1"/>
</dbReference>
<keyword evidence="4 9" id="KW-0812">Transmembrane</keyword>
<sequence>MFEVALIFVLALGLAWPLGRYMAGVFSCQPHVSDRLFGPLERITYRLIGVNPLQGMTWQTYVWALLLCNLVLGGVAYLILLLQHLLPMNPDNIGPLSWDLALHTAVSFLTNTNQQHYSGQAQLSYLSQGFLIVTLQVVTPMTGLAACVAILRGMFGGRNADRAKEGEPRDLGNFYVDLVGGVLRVALPVALVTSLLLTWQGVPSTYQGAQVAQPLDTAAEMREQVIPVGPVAPMVAIKQLGTNGGGWYGPNSSNPLENPTPVSNAIETVALVLIPMSIVFMAGFLLRRRRFAVMSLAVMGVMSVALIAATVYSEMQPNAAFAGLSADGSNMEGKELRFGPELSALWGTFTTQTSNGSVNAMHDSFNPLGGLVTRAGMLINAIWGGVGVGFINFIVYVWIAVFLSGLMIGRTPEIFGRKIETREITALGALIVLPTFVILGLTAITVGVPGLAQNSNPGFHGISQVFYEYTSAFANNGSGFEGLGDDTPWWNLTCVLALLLGRYLPMVLPLMVAGWLASKRVTPASNSTLRLESVTFGATLIAVILILNFLSFLPSAVLGPIGEGLELSSPLVSQE</sequence>
<feature type="transmembrane region" description="Helical" evidence="9">
    <location>
        <begin position="529"/>
        <end position="550"/>
    </location>
</feature>
<dbReference type="Proteomes" id="UP000265411">
    <property type="component" value="Unassembled WGS sequence"/>
</dbReference>
<evidence type="ECO:0000256" key="8">
    <source>
        <dbReference type="ARBA" id="ARBA00023136"/>
    </source>
</evidence>
<evidence type="ECO:0000256" key="1">
    <source>
        <dbReference type="ARBA" id="ARBA00022448"/>
    </source>
</evidence>
<feature type="transmembrane region" description="Helical" evidence="9">
    <location>
        <begin position="424"/>
        <end position="448"/>
    </location>
</feature>
<evidence type="ECO:0000256" key="5">
    <source>
        <dbReference type="ARBA" id="ARBA00022958"/>
    </source>
</evidence>
<dbReference type="PANTHER" id="PTHR30607:SF2">
    <property type="entry name" value="POTASSIUM-TRANSPORTING ATPASE POTASSIUM-BINDING SUBUNIT"/>
    <property type="match status" value="1"/>
</dbReference>
<comment type="caution">
    <text evidence="10">The sequence shown here is derived from an EMBL/GenBank/DDBJ whole genome shotgun (WGS) entry which is preliminary data.</text>
</comment>
<dbReference type="PIRSF" id="PIRSF001294">
    <property type="entry name" value="K_ATPaseA"/>
    <property type="match status" value="1"/>
</dbReference>
<feature type="transmembrane region" description="Helical" evidence="9">
    <location>
        <begin position="265"/>
        <end position="286"/>
    </location>
</feature>
<keyword evidence="7 9" id="KW-0406">Ion transport</keyword>
<dbReference type="InterPro" id="IPR004623">
    <property type="entry name" value="KdpA"/>
</dbReference>
<evidence type="ECO:0000256" key="9">
    <source>
        <dbReference type="HAMAP-Rule" id="MF_00275"/>
    </source>
</evidence>
<comment type="similarity">
    <text evidence="9">Belongs to the KdpA family.</text>
</comment>
<evidence type="ECO:0000256" key="4">
    <source>
        <dbReference type="ARBA" id="ARBA00022692"/>
    </source>
</evidence>
<gene>
    <name evidence="9" type="primary">kdpA</name>
    <name evidence="10" type="ORF">ASB58_14880</name>
</gene>
<evidence type="ECO:0000256" key="2">
    <source>
        <dbReference type="ARBA" id="ARBA00022475"/>
    </source>
</evidence>
<keyword evidence="3 9" id="KW-0633">Potassium transport</keyword>
<name>A0A395R0J4_9PSED</name>
<dbReference type="GO" id="GO:0005886">
    <property type="term" value="C:plasma membrane"/>
    <property type="evidence" value="ECO:0007669"/>
    <property type="project" value="UniProtKB-SubCell"/>
</dbReference>
<dbReference type="AlphaFoldDB" id="A0A395R0J4"/>
<dbReference type="EMBL" id="LMAZ01000005">
    <property type="protein sequence ID" value="RGP53655.1"/>
    <property type="molecule type" value="Genomic_DNA"/>
</dbReference>
<comment type="function">
    <text evidence="9">Part of the high-affinity ATP-driven potassium transport (or Kdp) system, which catalyzes the hydrolysis of ATP coupled with the electrogenic transport of potassium into the cytoplasm. This subunit binds the extracellular potassium ions and delivers the ions to the membrane domain of KdpB through an intramembrane tunnel.</text>
</comment>
<keyword evidence="11" id="KW-1185">Reference proteome</keyword>
<feature type="transmembrane region" description="Helical" evidence="9">
    <location>
        <begin position="293"/>
        <end position="312"/>
    </location>
</feature>
<feature type="transmembrane region" description="Helical" evidence="9">
    <location>
        <begin position="381"/>
        <end position="403"/>
    </location>
</feature>